<gene>
    <name evidence="4" type="ORF">QJS10_CPA09g01302</name>
</gene>
<dbReference type="EMBL" id="JAUJYO010000009">
    <property type="protein sequence ID" value="KAK1308832.1"/>
    <property type="molecule type" value="Genomic_DNA"/>
</dbReference>
<evidence type="ECO:0000313" key="4">
    <source>
        <dbReference type="EMBL" id="KAK1308832.1"/>
    </source>
</evidence>
<dbReference type="AlphaFoldDB" id="A0AAV9E617"/>
<name>A0AAV9E617_ACOCL</name>
<feature type="repeat" description="ANK" evidence="1">
    <location>
        <begin position="171"/>
        <end position="203"/>
    </location>
</feature>
<keyword evidence="5" id="KW-1185">Reference proteome</keyword>
<feature type="signal peptide" evidence="2">
    <location>
        <begin position="1"/>
        <end position="16"/>
    </location>
</feature>
<dbReference type="PROSITE" id="PS50297">
    <property type="entry name" value="ANK_REP_REGION"/>
    <property type="match status" value="1"/>
</dbReference>
<feature type="domain" description="PGG" evidence="3">
    <location>
        <begin position="2"/>
        <end position="38"/>
    </location>
</feature>
<dbReference type="InterPro" id="IPR002110">
    <property type="entry name" value="Ankyrin_rpt"/>
</dbReference>
<evidence type="ECO:0000256" key="2">
    <source>
        <dbReference type="SAM" id="SignalP"/>
    </source>
</evidence>
<protein>
    <recommendedName>
        <fullName evidence="3">PGG domain-containing protein</fullName>
    </recommendedName>
</protein>
<reference evidence="4" key="1">
    <citation type="journal article" date="2023" name="Nat. Commun.">
        <title>Diploid and tetraploid genomes of Acorus and the evolution of monocots.</title>
        <authorList>
            <person name="Ma L."/>
            <person name="Liu K.W."/>
            <person name="Li Z."/>
            <person name="Hsiao Y.Y."/>
            <person name="Qi Y."/>
            <person name="Fu T."/>
            <person name="Tang G.D."/>
            <person name="Zhang D."/>
            <person name="Sun W.H."/>
            <person name="Liu D.K."/>
            <person name="Li Y."/>
            <person name="Chen G.Z."/>
            <person name="Liu X.D."/>
            <person name="Liao X.Y."/>
            <person name="Jiang Y.T."/>
            <person name="Yu X."/>
            <person name="Hao Y."/>
            <person name="Huang J."/>
            <person name="Zhao X.W."/>
            <person name="Ke S."/>
            <person name="Chen Y.Y."/>
            <person name="Wu W.L."/>
            <person name="Hsu J.L."/>
            <person name="Lin Y.F."/>
            <person name="Huang M.D."/>
            <person name="Li C.Y."/>
            <person name="Huang L."/>
            <person name="Wang Z.W."/>
            <person name="Zhao X."/>
            <person name="Zhong W.Y."/>
            <person name="Peng D.H."/>
            <person name="Ahmad S."/>
            <person name="Lan S."/>
            <person name="Zhang J.S."/>
            <person name="Tsai W.C."/>
            <person name="Van de Peer Y."/>
            <person name="Liu Z.J."/>
        </authorList>
    </citation>
    <scope>NUCLEOTIDE SEQUENCE</scope>
    <source>
        <strain evidence="4">CP</strain>
    </source>
</reference>
<keyword evidence="2" id="KW-0732">Signal</keyword>
<comment type="caution">
    <text evidence="4">The sequence shown here is derived from an EMBL/GenBank/DDBJ whole genome shotgun (WGS) entry which is preliminary data.</text>
</comment>
<evidence type="ECO:0000313" key="5">
    <source>
        <dbReference type="Proteomes" id="UP001180020"/>
    </source>
</evidence>
<dbReference type="Pfam" id="PF13962">
    <property type="entry name" value="PGG"/>
    <property type="match status" value="1"/>
</dbReference>
<dbReference type="Proteomes" id="UP001180020">
    <property type="component" value="Unassembled WGS sequence"/>
</dbReference>
<dbReference type="Gene3D" id="1.25.40.20">
    <property type="entry name" value="Ankyrin repeat-containing domain"/>
    <property type="match status" value="1"/>
</dbReference>
<dbReference type="PROSITE" id="PS50088">
    <property type="entry name" value="ANK_REPEAT"/>
    <property type="match status" value="1"/>
</dbReference>
<reference evidence="4" key="2">
    <citation type="submission" date="2023-06" db="EMBL/GenBank/DDBJ databases">
        <authorList>
            <person name="Ma L."/>
            <person name="Liu K.-W."/>
            <person name="Li Z."/>
            <person name="Hsiao Y.-Y."/>
            <person name="Qi Y."/>
            <person name="Fu T."/>
            <person name="Tang G."/>
            <person name="Zhang D."/>
            <person name="Sun W.-H."/>
            <person name="Liu D.-K."/>
            <person name="Li Y."/>
            <person name="Chen G.-Z."/>
            <person name="Liu X.-D."/>
            <person name="Liao X.-Y."/>
            <person name="Jiang Y.-T."/>
            <person name="Yu X."/>
            <person name="Hao Y."/>
            <person name="Huang J."/>
            <person name="Zhao X.-W."/>
            <person name="Ke S."/>
            <person name="Chen Y.-Y."/>
            <person name="Wu W.-L."/>
            <person name="Hsu J.-L."/>
            <person name="Lin Y.-F."/>
            <person name="Huang M.-D."/>
            <person name="Li C.-Y."/>
            <person name="Huang L."/>
            <person name="Wang Z.-W."/>
            <person name="Zhao X."/>
            <person name="Zhong W.-Y."/>
            <person name="Peng D.-H."/>
            <person name="Ahmad S."/>
            <person name="Lan S."/>
            <person name="Zhang J.-S."/>
            <person name="Tsai W.-C."/>
            <person name="Van De Peer Y."/>
            <person name="Liu Z.-J."/>
        </authorList>
    </citation>
    <scope>NUCLEOTIDE SEQUENCE</scope>
    <source>
        <strain evidence="4">CP</strain>
        <tissue evidence="4">Leaves</tissue>
    </source>
</reference>
<sequence>MSLVAVLLATISFAAAFTLPGGYNSDDPHKGHATLIKNVPIIFDEITRISSKMTPFAVRLQKGLLGQSMKRSIDINVVELTIASCLQALWLQIVKVERVRKYNGSATLPICHVWRHQVNEKASKEDQLDLTLQLTLQSNNALHIVAQHGHRAFAEALLALSPSLLFRSNFDGDLPLHVAARGGHMVLVDVFIDTLKNIANPDDEVTDLESTDTSMPQAVWLKINLKGNTALHEAMRFRRTKVAMALLGFDPRLADGLNHAGESPLYLACELRMMVVVESIFSCGSTFRIEGLNGRTPLHASAISGHFVYTKMDVEKLDSYVIKEIVQCLLIGMNGSSLFNNYGNPSSYMQDDDSFSSIGVLRGGE</sequence>
<organism evidence="4 5">
    <name type="scientific">Acorus calamus</name>
    <name type="common">Sweet flag</name>
    <dbReference type="NCBI Taxonomy" id="4465"/>
    <lineage>
        <taxon>Eukaryota</taxon>
        <taxon>Viridiplantae</taxon>
        <taxon>Streptophyta</taxon>
        <taxon>Embryophyta</taxon>
        <taxon>Tracheophyta</taxon>
        <taxon>Spermatophyta</taxon>
        <taxon>Magnoliopsida</taxon>
        <taxon>Liliopsida</taxon>
        <taxon>Acoraceae</taxon>
        <taxon>Acorus</taxon>
    </lineage>
</organism>
<proteinExistence type="predicted"/>
<dbReference type="SMART" id="SM00248">
    <property type="entry name" value="ANK"/>
    <property type="match status" value="5"/>
</dbReference>
<evidence type="ECO:0000256" key="1">
    <source>
        <dbReference type="PROSITE-ProRule" id="PRU00023"/>
    </source>
</evidence>
<dbReference type="InterPro" id="IPR026961">
    <property type="entry name" value="PGG_dom"/>
</dbReference>
<keyword evidence="1" id="KW-0040">ANK repeat</keyword>
<dbReference type="PANTHER" id="PTHR24121:SF22">
    <property type="entry name" value="PROTEIN ACCELERATED CELL DEATH 6-LIKE"/>
    <property type="match status" value="1"/>
</dbReference>
<dbReference type="SUPFAM" id="SSF48403">
    <property type="entry name" value="Ankyrin repeat"/>
    <property type="match status" value="1"/>
</dbReference>
<feature type="chain" id="PRO_5043440538" description="PGG domain-containing protein" evidence="2">
    <location>
        <begin position="17"/>
        <end position="365"/>
    </location>
</feature>
<accession>A0AAV9E617</accession>
<dbReference type="InterPro" id="IPR036770">
    <property type="entry name" value="Ankyrin_rpt-contain_sf"/>
</dbReference>
<dbReference type="Pfam" id="PF12796">
    <property type="entry name" value="Ank_2"/>
    <property type="match status" value="1"/>
</dbReference>
<evidence type="ECO:0000259" key="3">
    <source>
        <dbReference type="Pfam" id="PF13962"/>
    </source>
</evidence>
<dbReference type="PANTHER" id="PTHR24121">
    <property type="entry name" value="NO MECHANORECEPTOR POTENTIAL C, ISOFORM D-RELATED"/>
    <property type="match status" value="1"/>
</dbReference>